<dbReference type="EMBL" id="CAEZSR010000019">
    <property type="protein sequence ID" value="CAB4547844.1"/>
    <property type="molecule type" value="Genomic_DNA"/>
</dbReference>
<dbReference type="AlphaFoldDB" id="A0A6J6C9K9"/>
<dbReference type="PANTHER" id="PTHR48207:SF3">
    <property type="entry name" value="SUCCINATE--HYDROXYMETHYLGLUTARATE COA-TRANSFERASE"/>
    <property type="match status" value="1"/>
</dbReference>
<proteinExistence type="predicted"/>
<dbReference type="Gene3D" id="3.40.50.10540">
    <property type="entry name" value="Crotonobetainyl-coa:carnitine coa-transferase, domain 1"/>
    <property type="match status" value="1"/>
</dbReference>
<dbReference type="InterPro" id="IPR003673">
    <property type="entry name" value="CoA-Trfase_fam_III"/>
</dbReference>
<evidence type="ECO:0000256" key="1">
    <source>
        <dbReference type="ARBA" id="ARBA00022679"/>
    </source>
</evidence>
<sequence>MGPLEGVKVVDMSVMISGPLAGMMLADQGADVIKVESPGLGDIMRFLGTNKGGMTGIFANNNRGKRSLVVDLKKPEGIELVKKLVADADVVIQNFRPGAMERLGLGYDDVRAVNEDVVYVSISGYGPDGPYSHRRVYDNVIQAASGLASVQTDPATGVPSLYRTLLCDKVTSYTAAQAITAALYARATGKAKGQHIVLAMLDAAVAFMWPDSAMDAALLDDDAVRTPTIGSNYSVTPLADGFVSAGAVTDAEFRGMCAAFGRPEIADDPRFSNALVRTQHMAELVAIMREMAAATTVEQFLAGAEEHDVPASKINSLHEIHDDPQVVHNRVFVERDHPMAGRIREPRPAPRFSHTPAAVSAPAPRFGEHSDEIATELGFDPAELRAAGVIH</sequence>
<protein>
    <submittedName>
        <fullName evidence="3">Unannotated protein</fullName>
    </submittedName>
</protein>
<dbReference type="PANTHER" id="PTHR48207">
    <property type="entry name" value="SUCCINATE--HYDROXYMETHYLGLUTARATE COA-TRANSFERASE"/>
    <property type="match status" value="1"/>
</dbReference>
<dbReference type="InterPro" id="IPR044855">
    <property type="entry name" value="CoA-Trfase_III_dom3_sf"/>
</dbReference>
<feature type="region of interest" description="Disordered" evidence="2">
    <location>
        <begin position="342"/>
        <end position="365"/>
    </location>
</feature>
<name>A0A6J6C9K9_9ZZZZ</name>
<evidence type="ECO:0000256" key="2">
    <source>
        <dbReference type="SAM" id="MobiDB-lite"/>
    </source>
</evidence>
<gene>
    <name evidence="3" type="ORF">UFOPK1493_00818</name>
</gene>
<reference evidence="3" key="1">
    <citation type="submission" date="2020-05" db="EMBL/GenBank/DDBJ databases">
        <authorList>
            <person name="Chiriac C."/>
            <person name="Salcher M."/>
            <person name="Ghai R."/>
            <person name="Kavagutti S V."/>
        </authorList>
    </citation>
    <scope>NUCLEOTIDE SEQUENCE</scope>
</reference>
<accession>A0A6J6C9K9</accession>
<dbReference type="InterPro" id="IPR023606">
    <property type="entry name" value="CoA-Trfase_III_dom_1_sf"/>
</dbReference>
<organism evidence="3">
    <name type="scientific">freshwater metagenome</name>
    <dbReference type="NCBI Taxonomy" id="449393"/>
    <lineage>
        <taxon>unclassified sequences</taxon>
        <taxon>metagenomes</taxon>
        <taxon>ecological metagenomes</taxon>
    </lineage>
</organism>
<dbReference type="SUPFAM" id="SSF89796">
    <property type="entry name" value="CoA-transferase family III (CaiB/BaiF)"/>
    <property type="match status" value="1"/>
</dbReference>
<dbReference type="InterPro" id="IPR050483">
    <property type="entry name" value="CoA-transferase_III_domain"/>
</dbReference>
<evidence type="ECO:0000313" key="3">
    <source>
        <dbReference type="EMBL" id="CAB4547844.1"/>
    </source>
</evidence>
<dbReference type="GO" id="GO:0008410">
    <property type="term" value="F:CoA-transferase activity"/>
    <property type="evidence" value="ECO:0007669"/>
    <property type="project" value="TreeGrafter"/>
</dbReference>
<keyword evidence="1" id="KW-0808">Transferase</keyword>
<dbReference type="Pfam" id="PF02515">
    <property type="entry name" value="CoA_transf_3"/>
    <property type="match status" value="1"/>
</dbReference>
<dbReference type="Gene3D" id="3.30.1540.10">
    <property type="entry name" value="formyl-coa transferase, domain 3"/>
    <property type="match status" value="1"/>
</dbReference>